<dbReference type="GO" id="GO:0042773">
    <property type="term" value="P:ATP synthesis coupled electron transport"/>
    <property type="evidence" value="ECO:0007669"/>
    <property type="project" value="TreeGrafter"/>
</dbReference>
<proteinExistence type="inferred from homology"/>
<evidence type="ECO:0000256" key="13">
    <source>
        <dbReference type="ARBA" id="ARBA00023136"/>
    </source>
</evidence>
<evidence type="ECO:0000256" key="16">
    <source>
        <dbReference type="SAM" id="Phobius"/>
    </source>
</evidence>
<keyword evidence="7" id="KW-0479">Metal-binding</keyword>
<protein>
    <recommendedName>
        <fullName evidence="4">cytochrome-c oxidase</fullName>
        <ecNumber evidence="4">7.1.1.9</ecNumber>
    </recommendedName>
    <alternativeName>
        <fullName evidence="14">Cytochrome c oxidase polypeptide II</fullName>
    </alternativeName>
</protein>
<feature type="transmembrane region" description="Helical" evidence="16">
    <location>
        <begin position="21"/>
        <end position="42"/>
    </location>
</feature>
<evidence type="ECO:0000256" key="3">
    <source>
        <dbReference type="ARBA" id="ARBA00007866"/>
    </source>
</evidence>
<evidence type="ECO:0000256" key="12">
    <source>
        <dbReference type="ARBA" id="ARBA00023008"/>
    </source>
</evidence>
<dbReference type="PROSITE" id="PS00078">
    <property type="entry name" value="COX2"/>
    <property type="match status" value="1"/>
</dbReference>
<comment type="similarity">
    <text evidence="3">Belongs to the cytochrome c oxidase subunit 2 family.</text>
</comment>
<evidence type="ECO:0000256" key="6">
    <source>
        <dbReference type="ARBA" id="ARBA00022692"/>
    </source>
</evidence>
<evidence type="ECO:0000256" key="4">
    <source>
        <dbReference type="ARBA" id="ARBA00012949"/>
    </source>
</evidence>
<organism evidence="18">
    <name type="scientific">Dicrocoelium dendriticum</name>
    <name type="common">Small liver fluke</name>
    <dbReference type="NCBI Taxonomy" id="57078"/>
    <lineage>
        <taxon>Eukaryota</taxon>
        <taxon>Metazoa</taxon>
        <taxon>Spiralia</taxon>
        <taxon>Lophotrochozoa</taxon>
        <taxon>Platyhelminthes</taxon>
        <taxon>Trematoda</taxon>
        <taxon>Digenea</taxon>
        <taxon>Plagiorchiida</taxon>
        <taxon>Xiphidiata</taxon>
        <taxon>Gorgoderoidea</taxon>
        <taxon>Dicrocoeliidae</taxon>
        <taxon>Dicrocoelium</taxon>
    </lineage>
</organism>
<evidence type="ECO:0000256" key="2">
    <source>
        <dbReference type="ARBA" id="ARBA00004141"/>
    </source>
</evidence>
<dbReference type="AlphaFoldDB" id="A0A096XCC3"/>
<comment type="catalytic activity">
    <reaction evidence="15">
        <text>4 Fe(II)-[cytochrome c] + O2 + 8 H(+)(in) = 4 Fe(III)-[cytochrome c] + 2 H2O + 4 H(+)(out)</text>
        <dbReference type="Rhea" id="RHEA:11436"/>
        <dbReference type="Rhea" id="RHEA-COMP:10350"/>
        <dbReference type="Rhea" id="RHEA-COMP:14399"/>
        <dbReference type="ChEBI" id="CHEBI:15377"/>
        <dbReference type="ChEBI" id="CHEBI:15378"/>
        <dbReference type="ChEBI" id="CHEBI:15379"/>
        <dbReference type="ChEBI" id="CHEBI:29033"/>
        <dbReference type="ChEBI" id="CHEBI:29034"/>
        <dbReference type="EC" id="7.1.1.9"/>
    </reaction>
    <physiologicalReaction direction="left-to-right" evidence="15">
        <dbReference type="Rhea" id="RHEA:11437"/>
    </physiologicalReaction>
</comment>
<dbReference type="EMBL" id="KF318787">
    <property type="protein sequence ID" value="AHG06505.1"/>
    <property type="molecule type" value="Genomic_DNA"/>
</dbReference>
<dbReference type="PRINTS" id="PR01166">
    <property type="entry name" value="CYCOXIDASEII"/>
</dbReference>
<evidence type="ECO:0000256" key="7">
    <source>
        <dbReference type="ARBA" id="ARBA00022723"/>
    </source>
</evidence>
<dbReference type="SUPFAM" id="SSF81464">
    <property type="entry name" value="Cytochrome c oxidase subunit II-like, transmembrane region"/>
    <property type="match status" value="1"/>
</dbReference>
<keyword evidence="11 16" id="KW-1133">Transmembrane helix</keyword>
<dbReference type="Pfam" id="PF00116">
    <property type="entry name" value="COX2"/>
    <property type="match status" value="1"/>
</dbReference>
<evidence type="ECO:0000256" key="10">
    <source>
        <dbReference type="ARBA" id="ARBA00022982"/>
    </source>
</evidence>
<dbReference type="InterPro" id="IPR001505">
    <property type="entry name" value="Copper_CuA"/>
</dbReference>
<comment type="subcellular location">
    <subcellularLocation>
        <location evidence="2">Membrane</location>
        <topology evidence="2">Multi-pass membrane protein</topology>
    </subcellularLocation>
</comment>
<gene>
    <name evidence="18" type="primary">cox2</name>
</gene>
<keyword evidence="6 16" id="KW-0812">Transmembrane</keyword>
<evidence type="ECO:0000256" key="9">
    <source>
        <dbReference type="ARBA" id="ARBA00022967"/>
    </source>
</evidence>
<dbReference type="PANTHER" id="PTHR22888">
    <property type="entry name" value="CYTOCHROME C OXIDASE, SUBUNIT II"/>
    <property type="match status" value="1"/>
</dbReference>
<dbReference type="InterPro" id="IPR002429">
    <property type="entry name" value="CcO_II-like_C"/>
</dbReference>
<reference evidence="18" key="1">
    <citation type="journal article" date="2014" name="Mol. Phylogenet. Evol.">
        <title>Dicrocoelium chinensis and Dicrocoelium dendriticum (Trematoda: Digenea) are distinct lancet fluke species based on mitochondrial and nuclear ribosomal DNA sequences.</title>
        <authorList>
            <person name="Liu G.H."/>
            <person name="Yan H.B."/>
            <person name="Otranto D."/>
            <person name="Wang X.Y."/>
            <person name="Zhao G.H."/>
            <person name="Jia W.Z."/>
            <person name="Zhu X.Q."/>
        </authorList>
    </citation>
    <scope>NUCLEOTIDE SEQUENCE</scope>
</reference>
<keyword evidence="18" id="KW-0496">Mitochondrion</keyword>
<evidence type="ECO:0000259" key="17">
    <source>
        <dbReference type="PROSITE" id="PS50857"/>
    </source>
</evidence>
<evidence type="ECO:0000313" key="18">
    <source>
        <dbReference type="EMBL" id="AHG06505.1"/>
    </source>
</evidence>
<dbReference type="RefSeq" id="YP_009092180.1">
    <property type="nucleotide sequence ID" value="NC_025280.1"/>
</dbReference>
<dbReference type="PROSITE" id="PS50857">
    <property type="entry name" value="COX2_CUA"/>
    <property type="match status" value="1"/>
</dbReference>
<feature type="domain" description="Cytochrome oxidase subunit II copper A binding" evidence="17">
    <location>
        <begin position="90"/>
        <end position="207"/>
    </location>
</feature>
<evidence type="ECO:0000256" key="11">
    <source>
        <dbReference type="ARBA" id="ARBA00022989"/>
    </source>
</evidence>
<dbReference type="InterPro" id="IPR045187">
    <property type="entry name" value="CcO_II"/>
</dbReference>
<accession>A0A096XCC3</accession>
<keyword evidence="8" id="KW-0460">Magnesium</keyword>
<dbReference type="SUPFAM" id="SSF49503">
    <property type="entry name" value="Cupredoxins"/>
    <property type="match status" value="1"/>
</dbReference>
<keyword evidence="5" id="KW-0813">Transport</keyword>
<dbReference type="Gene3D" id="1.10.287.90">
    <property type="match status" value="1"/>
</dbReference>
<comment type="cofactor">
    <cofactor evidence="1">
        <name>Cu cation</name>
        <dbReference type="ChEBI" id="CHEBI:23378"/>
    </cofactor>
</comment>
<name>A0A096XCC3_DICDE</name>
<dbReference type="GeneID" id="20832541"/>
<keyword evidence="10" id="KW-0249">Electron transport</keyword>
<evidence type="ECO:0000256" key="14">
    <source>
        <dbReference type="ARBA" id="ARBA00031389"/>
    </source>
</evidence>
<evidence type="ECO:0000256" key="5">
    <source>
        <dbReference type="ARBA" id="ARBA00022448"/>
    </source>
</evidence>
<dbReference type="PANTHER" id="PTHR22888:SF9">
    <property type="entry name" value="CYTOCHROME C OXIDASE SUBUNIT 2"/>
    <property type="match status" value="1"/>
</dbReference>
<evidence type="ECO:0000256" key="1">
    <source>
        <dbReference type="ARBA" id="ARBA00001935"/>
    </source>
</evidence>
<keyword evidence="9" id="KW-1278">Translocase</keyword>
<dbReference type="InterPro" id="IPR008972">
    <property type="entry name" value="Cupredoxin"/>
</dbReference>
<evidence type="ECO:0000256" key="8">
    <source>
        <dbReference type="ARBA" id="ARBA00022842"/>
    </source>
</evidence>
<geneLocation type="mitochondrion" evidence="18"/>
<sequence>MLVVPLCVGAVLLYGYLYLDLVRYMLFLCSFVAIWVFVALGWQLCDSSTLLSLENENDSVELAWTVIPTFMVIGLCYFNLRCLGPDVFTPIEKVVKIVGHQWYWGYEVFSAPGFYDSLMGDFISSVDKPLRLDVNEKYNFVVTSSDVIHSFVLPAFNMKVDAVPGRINQLSFFSNRVGAFVGYCSELCGAGHAYMPIVVEIVTQSKN</sequence>
<feature type="transmembrane region" description="Helical" evidence="16">
    <location>
        <begin position="62"/>
        <end position="80"/>
    </location>
</feature>
<dbReference type="GO" id="GO:0016020">
    <property type="term" value="C:membrane"/>
    <property type="evidence" value="ECO:0007669"/>
    <property type="project" value="UniProtKB-SubCell"/>
</dbReference>
<dbReference type="GO" id="GO:0005507">
    <property type="term" value="F:copper ion binding"/>
    <property type="evidence" value="ECO:0007669"/>
    <property type="project" value="InterPro"/>
</dbReference>
<keyword evidence="13 16" id="KW-0472">Membrane</keyword>
<keyword evidence="12" id="KW-0186">Copper</keyword>
<evidence type="ECO:0000256" key="15">
    <source>
        <dbReference type="ARBA" id="ARBA00049512"/>
    </source>
</evidence>
<dbReference type="GO" id="GO:0004129">
    <property type="term" value="F:cytochrome-c oxidase activity"/>
    <property type="evidence" value="ECO:0007669"/>
    <property type="project" value="UniProtKB-EC"/>
</dbReference>
<dbReference type="Gene3D" id="2.60.40.420">
    <property type="entry name" value="Cupredoxins - blue copper proteins"/>
    <property type="match status" value="1"/>
</dbReference>
<dbReference type="InterPro" id="IPR036257">
    <property type="entry name" value="Cyt_c_oxidase_su2_TM_sf"/>
</dbReference>
<dbReference type="EC" id="7.1.1.9" evidence="4"/>
<dbReference type="CTD" id="4513"/>